<keyword evidence="2" id="KW-0812">Transmembrane</keyword>
<keyword evidence="2" id="KW-0472">Membrane</keyword>
<dbReference type="AlphaFoldDB" id="A0A8I6R9X5"/>
<proteinExistence type="predicted"/>
<dbReference type="KEGG" id="clec:106662284"/>
<sequence length="638" mass="73001">MFLIRTLNISCHWLSFIFRFFALQSLLLLTYQGGVVLVSSGLNDISDDYYKNSPASGLCSNNSLSCSHQIGQNLSDDACQMIFRHKNSTVCESSSILKGSLDLTEEFGKMSLTTYRYHDRASFPCTALNVSFSDVKWTKIYMRFIQNQFKVPALCREFRIQPELAAFPVFFDCRWARYYNHSAIYHFDYQAYLPSGDVYVYKYIFFVPNNHNIAPEKANVKEWDIFMVVDMSGTPNRLVLRIQVPPKSLGITGFKVEVMRTLEQNTWVVQNGSLMPKGNETEIRYVFDTKLKFGKYKFHVTPIHANCTSKSRCKVSSTPEILIVEMTEPKLLTGIVVTVILIPIFLMAYFIWKRQCDVKEPPSEPHPPKFLMLYKPVSVEHIKIMMELYKYFTKVCHVDAMLDQFGIPESESKDPTQWYSEAFNAADFVGIFASPETTPDKKEEVYRFNRYLNTEYIAQNQLSKVLCQPGARCKFFAILLPNSKWETLPPQAQALKRNMHKSWMNFRTALCSNLSCRDFFKRWINVPEEYDWYTLPRDLDPLLVLIGVTPQCDSGDGFLSAIAKATAPPSPNSCLNHPPPPPQPPPTTSEEIVPEEEHSLCCNTQSCSDLDLVSSRQYLSDMSTASSIDHLSLLGESN</sequence>
<feature type="compositionally biased region" description="Pro residues" evidence="1">
    <location>
        <begin position="577"/>
        <end position="587"/>
    </location>
</feature>
<dbReference type="GeneID" id="106662284"/>
<keyword evidence="2" id="KW-1133">Transmembrane helix</keyword>
<dbReference type="OMA" id="CLLVYSP"/>
<protein>
    <recommendedName>
        <fullName evidence="5">SEFIR domain-containing protein</fullName>
    </recommendedName>
</protein>
<dbReference type="EnsemblMetazoa" id="XM_014386270.2">
    <property type="protein sequence ID" value="XP_014241756.1"/>
    <property type="gene ID" value="LOC106662284"/>
</dbReference>
<dbReference type="Proteomes" id="UP000494040">
    <property type="component" value="Unassembled WGS sequence"/>
</dbReference>
<keyword evidence="4" id="KW-1185">Reference proteome</keyword>
<feature type="transmembrane region" description="Helical" evidence="2">
    <location>
        <begin position="12"/>
        <end position="31"/>
    </location>
</feature>
<reference evidence="3" key="1">
    <citation type="submission" date="2022-01" db="UniProtKB">
        <authorList>
            <consortium name="EnsemblMetazoa"/>
        </authorList>
    </citation>
    <scope>IDENTIFICATION</scope>
</reference>
<evidence type="ECO:0000256" key="2">
    <source>
        <dbReference type="SAM" id="Phobius"/>
    </source>
</evidence>
<dbReference type="RefSeq" id="XP_014241756.1">
    <property type="nucleotide sequence ID" value="XM_014386270.2"/>
</dbReference>
<organism evidence="3 4">
    <name type="scientific">Cimex lectularius</name>
    <name type="common">Bed bug</name>
    <name type="synonym">Acanthia lectularia</name>
    <dbReference type="NCBI Taxonomy" id="79782"/>
    <lineage>
        <taxon>Eukaryota</taxon>
        <taxon>Metazoa</taxon>
        <taxon>Ecdysozoa</taxon>
        <taxon>Arthropoda</taxon>
        <taxon>Hexapoda</taxon>
        <taxon>Insecta</taxon>
        <taxon>Pterygota</taxon>
        <taxon>Neoptera</taxon>
        <taxon>Paraneoptera</taxon>
        <taxon>Hemiptera</taxon>
        <taxon>Heteroptera</taxon>
        <taxon>Panheteroptera</taxon>
        <taxon>Cimicomorpha</taxon>
        <taxon>Cimicidae</taxon>
        <taxon>Cimex</taxon>
    </lineage>
</organism>
<name>A0A8I6R9X5_CIMLE</name>
<evidence type="ECO:0008006" key="5">
    <source>
        <dbReference type="Google" id="ProtNLM"/>
    </source>
</evidence>
<dbReference type="OrthoDB" id="8190413at2759"/>
<evidence type="ECO:0000256" key="1">
    <source>
        <dbReference type="SAM" id="MobiDB-lite"/>
    </source>
</evidence>
<feature type="transmembrane region" description="Helical" evidence="2">
    <location>
        <begin position="331"/>
        <end position="352"/>
    </location>
</feature>
<evidence type="ECO:0000313" key="4">
    <source>
        <dbReference type="Proteomes" id="UP000494040"/>
    </source>
</evidence>
<feature type="region of interest" description="Disordered" evidence="1">
    <location>
        <begin position="569"/>
        <end position="595"/>
    </location>
</feature>
<evidence type="ECO:0000313" key="3">
    <source>
        <dbReference type="EnsemblMetazoa" id="XP_014241756.1"/>
    </source>
</evidence>
<accession>A0A8I6R9X5</accession>